<sequence length="248" mass="28365">MKPAVINYVCPVPESLELPDTVYKYRAVNDYLFRSLLLNQIWLAKPSSFNDPFEPERIFSDTPFSKALERNIRESGILCLCKNGFNLPMWAYYGDGLKGVAIGYDLAKLLDSLEPLTPSNTECSKRWKYVFDLAYDDAELSQIDEFALLNNDQQTDAERQKMFALKSSSFNHEEECRIVVQASPDSSPEYAWVGHGLYSHAPNAIKEIIFGELISKQDKDAVMKLIEGRDICIRDAVRDKKSFKIRIE</sequence>
<proteinExistence type="predicted"/>
<accession>A0ABS2CFW0</accession>
<name>A0ABS2CFW0_9NEIS</name>
<evidence type="ECO:0000313" key="1">
    <source>
        <dbReference type="EMBL" id="MBM5572271.1"/>
    </source>
</evidence>
<comment type="caution">
    <text evidence="1">The sequence shown here is derived from an EMBL/GenBank/DDBJ whole genome shotgun (WGS) entry which is preliminary data.</text>
</comment>
<dbReference type="InterPro" id="IPR021352">
    <property type="entry name" value="DUF2971"/>
</dbReference>
<reference evidence="1 2" key="1">
    <citation type="submission" date="2019-11" db="EMBL/GenBank/DDBJ databases">
        <title>Novel Deefgea species.</title>
        <authorList>
            <person name="Han J.-H."/>
        </authorList>
    </citation>
    <scope>NUCLEOTIDE SEQUENCE [LARGE SCALE GENOMIC DNA]</scope>
    <source>
        <strain evidence="1 2">LMG 24817</strain>
    </source>
</reference>
<gene>
    <name evidence="1" type="ORF">GM173_11855</name>
</gene>
<organism evidence="1 2">
    <name type="scientific">Deefgea chitinilytica</name>
    <dbReference type="NCBI Taxonomy" id="570276"/>
    <lineage>
        <taxon>Bacteria</taxon>
        <taxon>Pseudomonadati</taxon>
        <taxon>Pseudomonadota</taxon>
        <taxon>Betaproteobacteria</taxon>
        <taxon>Neisseriales</taxon>
        <taxon>Chitinibacteraceae</taxon>
        <taxon>Deefgea</taxon>
    </lineage>
</organism>
<dbReference type="EMBL" id="WOFE01000006">
    <property type="protein sequence ID" value="MBM5572271.1"/>
    <property type="molecule type" value="Genomic_DNA"/>
</dbReference>
<dbReference type="RefSeq" id="WP_203571603.1">
    <property type="nucleotide sequence ID" value="NZ_WOFE01000006.1"/>
</dbReference>
<protein>
    <submittedName>
        <fullName evidence="1">DUF2971 domain-containing protein</fullName>
    </submittedName>
</protein>
<dbReference type="Pfam" id="PF11185">
    <property type="entry name" value="DUF2971"/>
    <property type="match status" value="1"/>
</dbReference>
<dbReference type="Proteomes" id="UP001195660">
    <property type="component" value="Unassembled WGS sequence"/>
</dbReference>
<evidence type="ECO:0000313" key="2">
    <source>
        <dbReference type="Proteomes" id="UP001195660"/>
    </source>
</evidence>
<keyword evidence="2" id="KW-1185">Reference proteome</keyword>